<keyword evidence="12" id="KW-1185">Reference proteome</keyword>
<dbReference type="PANTHER" id="PTHR45813:SF4">
    <property type="entry name" value="ADHESION G PROTEIN-COUPLED RECEPTOR F5"/>
    <property type="match status" value="1"/>
</dbReference>
<evidence type="ECO:0000256" key="1">
    <source>
        <dbReference type="ARBA" id="ARBA00004141"/>
    </source>
</evidence>
<dbReference type="Pfam" id="PF00002">
    <property type="entry name" value="7tm_2"/>
    <property type="match status" value="1"/>
</dbReference>
<dbReference type="PaxDb" id="30732-ENSOMEP00000011177"/>
<reference evidence="11" key="1">
    <citation type="submission" date="2025-08" db="UniProtKB">
        <authorList>
            <consortium name="Ensembl"/>
        </authorList>
    </citation>
    <scope>IDENTIFICATION</scope>
</reference>
<dbReference type="FunFam" id="1.20.1070.10:FF:000058">
    <property type="entry name" value="Adhesion G protein-coupled receptor F5"/>
    <property type="match status" value="1"/>
</dbReference>
<keyword evidence="3 8" id="KW-0812">Transmembrane</keyword>
<dbReference type="PROSITE" id="PS50221">
    <property type="entry name" value="GAIN_B"/>
    <property type="match status" value="1"/>
</dbReference>
<feature type="transmembrane region" description="Helical" evidence="8">
    <location>
        <begin position="193"/>
        <end position="217"/>
    </location>
</feature>
<keyword evidence="6" id="KW-1015">Disulfide bond</keyword>
<dbReference type="InterPro" id="IPR000832">
    <property type="entry name" value="GPCR_2_secretin-like"/>
</dbReference>
<evidence type="ECO:0000256" key="4">
    <source>
        <dbReference type="ARBA" id="ARBA00022989"/>
    </source>
</evidence>
<name>A0A3B3C288_ORYME</name>
<keyword evidence="4 8" id="KW-1133">Transmembrane helix</keyword>
<dbReference type="Proteomes" id="UP000261560">
    <property type="component" value="Unplaced"/>
</dbReference>
<feature type="transmembrane region" description="Helical" evidence="8">
    <location>
        <begin position="299"/>
        <end position="324"/>
    </location>
</feature>
<protein>
    <recommendedName>
        <fullName evidence="13">Adhesion G protein-coupled receptor F7</fullName>
    </recommendedName>
</protein>
<dbReference type="GeneTree" id="ENSGT00940000154603"/>
<evidence type="ECO:0000256" key="8">
    <source>
        <dbReference type="SAM" id="Phobius"/>
    </source>
</evidence>
<feature type="transmembrane region" description="Helical" evidence="8">
    <location>
        <begin position="423"/>
        <end position="443"/>
    </location>
</feature>
<reference evidence="11" key="2">
    <citation type="submission" date="2025-09" db="UniProtKB">
        <authorList>
            <consortium name="Ensembl"/>
        </authorList>
    </citation>
    <scope>IDENTIFICATION</scope>
</reference>
<evidence type="ECO:0000313" key="11">
    <source>
        <dbReference type="Ensembl" id="ENSOMEP00000011177.1"/>
    </source>
</evidence>
<evidence type="ECO:0000313" key="12">
    <source>
        <dbReference type="Proteomes" id="UP000261560"/>
    </source>
</evidence>
<dbReference type="GO" id="GO:0007166">
    <property type="term" value="P:cell surface receptor signaling pathway"/>
    <property type="evidence" value="ECO:0007669"/>
    <property type="project" value="InterPro"/>
</dbReference>
<evidence type="ECO:0000256" key="6">
    <source>
        <dbReference type="ARBA" id="ARBA00023157"/>
    </source>
</evidence>
<comment type="similarity">
    <text evidence="2">Belongs to the G-protein coupled receptor 2 family. Adhesion G-protein coupled receptor (ADGR) subfamily.</text>
</comment>
<dbReference type="PANTHER" id="PTHR45813">
    <property type="entry name" value="IG-LIKE DOMAIN-CONTAINING PROTEIN"/>
    <property type="match status" value="1"/>
</dbReference>
<evidence type="ECO:0008006" key="13">
    <source>
        <dbReference type="Google" id="ProtNLM"/>
    </source>
</evidence>
<accession>A0A3B3C288</accession>
<dbReference type="InterPro" id="IPR017981">
    <property type="entry name" value="GPCR_2-like_7TM"/>
</dbReference>
<dbReference type="AlphaFoldDB" id="A0A3B3C288"/>
<dbReference type="Gene3D" id="2.60.220.50">
    <property type="match status" value="1"/>
</dbReference>
<dbReference type="PRINTS" id="PR00249">
    <property type="entry name" value="GPCRSECRETIN"/>
</dbReference>
<sequence>KVRETANVNDKIMNNRTHKSSNSLLLQSLELLTRSLTDNPVNISTPLILLRKTAFIEDFSGDFESFVKVDIPESDRGWKTLTVLVFSSMDNVLPPRDEVNSSFNSINGNVALIQSSGEITNISIRFEVFDDTLQNPKCVFWNFNLLDGLGGWDDDGCFVVLRENKAISCSCNHLTSLSILMSAYSPNLFVLDLITYIGLGISIGSLVITVIIEAIMLNDKSNISYIRHISLFNSALSLLIANICFLLGVQISEEMENTKACIAITFFTHFFYLAMFFWMLGSALLLLYRTFAVGDDFSLGVWIGFKCTLGYGGPLIIAAITYAVTAPKEEYVRGHNICWLNWEESKALLAFVIPVIVIVFINLIILTVVLYKMFKRRKTNSTNMVDSNSAVVFTKAVTVLTSLFGINWIVGIGTIVFPTNKGIHIASTLLFSLQENFHFLLSFSKIFMAVTKQFNFHCSRA</sequence>
<evidence type="ECO:0000256" key="5">
    <source>
        <dbReference type="ARBA" id="ARBA00023136"/>
    </source>
</evidence>
<dbReference type="Gene3D" id="1.20.1070.10">
    <property type="entry name" value="Rhodopsin 7-helix transmembrane proteins"/>
    <property type="match status" value="1"/>
</dbReference>
<dbReference type="InterPro" id="IPR000203">
    <property type="entry name" value="GPS"/>
</dbReference>
<evidence type="ECO:0000256" key="7">
    <source>
        <dbReference type="ARBA" id="ARBA00023180"/>
    </source>
</evidence>
<dbReference type="Ensembl" id="ENSOMET00000018181.1">
    <property type="protein sequence ID" value="ENSOMEP00000011177.1"/>
    <property type="gene ID" value="ENSOMEG00000012471.1"/>
</dbReference>
<dbReference type="InterPro" id="IPR051587">
    <property type="entry name" value="Adhesion_GPCR"/>
</dbReference>
<dbReference type="STRING" id="30732.ENSOMEP00000011177"/>
<dbReference type="GO" id="GO:0004930">
    <property type="term" value="F:G protein-coupled receptor activity"/>
    <property type="evidence" value="ECO:0007669"/>
    <property type="project" value="InterPro"/>
</dbReference>
<dbReference type="InterPro" id="IPR046338">
    <property type="entry name" value="GAIN_dom_sf"/>
</dbReference>
<evidence type="ECO:0000256" key="2">
    <source>
        <dbReference type="ARBA" id="ARBA00007343"/>
    </source>
</evidence>
<dbReference type="GO" id="GO:0016020">
    <property type="term" value="C:membrane"/>
    <property type="evidence" value="ECO:0007669"/>
    <property type="project" value="UniProtKB-SubCell"/>
</dbReference>
<feature type="transmembrane region" description="Helical" evidence="8">
    <location>
        <begin position="263"/>
        <end position="287"/>
    </location>
</feature>
<evidence type="ECO:0000259" key="10">
    <source>
        <dbReference type="PROSITE" id="PS50261"/>
    </source>
</evidence>
<feature type="domain" description="GAIN-B" evidence="9">
    <location>
        <begin position="15"/>
        <end position="187"/>
    </location>
</feature>
<dbReference type="SMART" id="SM00303">
    <property type="entry name" value="GPS"/>
    <property type="match status" value="1"/>
</dbReference>
<proteinExistence type="inferred from homology"/>
<dbReference type="PROSITE" id="PS50261">
    <property type="entry name" value="G_PROTEIN_RECEP_F2_4"/>
    <property type="match status" value="1"/>
</dbReference>
<keyword evidence="5 8" id="KW-0472">Membrane</keyword>
<comment type="subcellular location">
    <subcellularLocation>
        <location evidence="1">Membrane</location>
        <topology evidence="1">Multi-pass membrane protein</topology>
    </subcellularLocation>
</comment>
<feature type="transmembrane region" description="Helical" evidence="8">
    <location>
        <begin position="392"/>
        <end position="417"/>
    </location>
</feature>
<dbReference type="GO" id="GO:0007189">
    <property type="term" value="P:adenylate cyclase-activating G protein-coupled receptor signaling pathway"/>
    <property type="evidence" value="ECO:0007669"/>
    <property type="project" value="TreeGrafter"/>
</dbReference>
<dbReference type="InterPro" id="IPR057244">
    <property type="entry name" value="GAIN_B"/>
</dbReference>
<evidence type="ECO:0000259" key="9">
    <source>
        <dbReference type="PROSITE" id="PS50221"/>
    </source>
</evidence>
<evidence type="ECO:0000256" key="3">
    <source>
        <dbReference type="ARBA" id="ARBA00022692"/>
    </source>
</evidence>
<feature type="domain" description="G-protein coupled receptors family 2 profile 2" evidence="10">
    <location>
        <begin position="191"/>
        <end position="456"/>
    </location>
</feature>
<dbReference type="Pfam" id="PF01825">
    <property type="entry name" value="GPS"/>
    <property type="match status" value="1"/>
</dbReference>
<feature type="transmembrane region" description="Helical" evidence="8">
    <location>
        <begin position="229"/>
        <end position="251"/>
    </location>
</feature>
<organism evidence="11 12">
    <name type="scientific">Oryzias melastigma</name>
    <name type="common">Marine medaka</name>
    <dbReference type="NCBI Taxonomy" id="30732"/>
    <lineage>
        <taxon>Eukaryota</taxon>
        <taxon>Metazoa</taxon>
        <taxon>Chordata</taxon>
        <taxon>Craniata</taxon>
        <taxon>Vertebrata</taxon>
        <taxon>Euteleostomi</taxon>
        <taxon>Actinopterygii</taxon>
        <taxon>Neopterygii</taxon>
        <taxon>Teleostei</taxon>
        <taxon>Neoteleostei</taxon>
        <taxon>Acanthomorphata</taxon>
        <taxon>Ovalentaria</taxon>
        <taxon>Atherinomorphae</taxon>
        <taxon>Beloniformes</taxon>
        <taxon>Adrianichthyidae</taxon>
        <taxon>Oryziinae</taxon>
        <taxon>Oryzias</taxon>
    </lineage>
</organism>
<keyword evidence="7" id="KW-0325">Glycoprotein</keyword>
<feature type="transmembrane region" description="Helical" evidence="8">
    <location>
        <begin position="348"/>
        <end position="371"/>
    </location>
</feature>